<evidence type="ECO:0000313" key="2">
    <source>
        <dbReference type="EMBL" id="TWT97743.1"/>
    </source>
</evidence>
<dbReference type="EMBL" id="SJPR01000002">
    <property type="protein sequence ID" value="TWT97743.1"/>
    <property type="molecule type" value="Genomic_DNA"/>
</dbReference>
<organism evidence="2 3">
    <name type="scientific">Botrimarina colliarenosi</name>
    <dbReference type="NCBI Taxonomy" id="2528001"/>
    <lineage>
        <taxon>Bacteria</taxon>
        <taxon>Pseudomonadati</taxon>
        <taxon>Planctomycetota</taxon>
        <taxon>Planctomycetia</taxon>
        <taxon>Pirellulales</taxon>
        <taxon>Lacipirellulaceae</taxon>
        <taxon>Botrimarina</taxon>
    </lineage>
</organism>
<keyword evidence="1" id="KW-0472">Membrane</keyword>
<protein>
    <submittedName>
        <fullName evidence="2">Inner membrane protein YiaW</fullName>
    </submittedName>
</protein>
<proteinExistence type="predicted"/>
<dbReference type="Proteomes" id="UP000317421">
    <property type="component" value="Unassembled WGS sequence"/>
</dbReference>
<reference evidence="2 3" key="1">
    <citation type="submission" date="2019-02" db="EMBL/GenBank/DDBJ databases">
        <title>Deep-cultivation of Planctomycetes and their phenomic and genomic characterization uncovers novel biology.</title>
        <authorList>
            <person name="Wiegand S."/>
            <person name="Jogler M."/>
            <person name="Boedeker C."/>
            <person name="Pinto D."/>
            <person name="Vollmers J."/>
            <person name="Rivas-Marin E."/>
            <person name="Kohn T."/>
            <person name="Peeters S.H."/>
            <person name="Heuer A."/>
            <person name="Rast P."/>
            <person name="Oberbeckmann S."/>
            <person name="Bunk B."/>
            <person name="Jeske O."/>
            <person name="Meyerdierks A."/>
            <person name="Storesund J.E."/>
            <person name="Kallscheuer N."/>
            <person name="Luecker S."/>
            <person name="Lage O.M."/>
            <person name="Pohl T."/>
            <person name="Merkel B.J."/>
            <person name="Hornburger P."/>
            <person name="Mueller R.-W."/>
            <person name="Bruemmer F."/>
            <person name="Labrenz M."/>
            <person name="Spormann A.M."/>
            <person name="Op Den Camp H."/>
            <person name="Overmann J."/>
            <person name="Amann R."/>
            <person name="Jetten M.S.M."/>
            <person name="Mascher T."/>
            <person name="Medema M.H."/>
            <person name="Devos D.P."/>
            <person name="Kaster A.-K."/>
            <person name="Ovreas L."/>
            <person name="Rohde M."/>
            <person name="Galperin M.Y."/>
            <person name="Jogler C."/>
        </authorList>
    </citation>
    <scope>NUCLEOTIDE SEQUENCE [LARGE SCALE GENOMIC DNA]</scope>
    <source>
        <strain evidence="2 3">Pla108</strain>
    </source>
</reference>
<dbReference type="RefSeq" id="WP_146445093.1">
    <property type="nucleotide sequence ID" value="NZ_SJPR01000002.1"/>
</dbReference>
<gene>
    <name evidence="2" type="primary">yiaW</name>
    <name evidence="2" type="ORF">Pla108_18950</name>
</gene>
<sequence length="111" mass="11387">MVIASGYAFASLGPFISGIALVAMLVFALAGLAVLLYLADLPGRIAAGRGHPQAAAVRVAGWLGLPTGVLWVLAMVWAYAGSTARGDSNRQLNELEAAVTRLENSHAGGRA</sequence>
<dbReference type="Pfam" id="PF11742">
    <property type="entry name" value="DUF3302"/>
    <property type="match status" value="1"/>
</dbReference>
<evidence type="ECO:0000256" key="1">
    <source>
        <dbReference type="SAM" id="Phobius"/>
    </source>
</evidence>
<keyword evidence="1" id="KW-0812">Transmembrane</keyword>
<feature type="transmembrane region" description="Helical" evidence="1">
    <location>
        <begin position="59"/>
        <end position="80"/>
    </location>
</feature>
<accession>A0A5C6AHQ5</accession>
<keyword evidence="1" id="KW-1133">Transmembrane helix</keyword>
<dbReference type="OrthoDB" id="288120at2"/>
<name>A0A5C6AHQ5_9BACT</name>
<evidence type="ECO:0000313" key="3">
    <source>
        <dbReference type="Proteomes" id="UP000317421"/>
    </source>
</evidence>
<feature type="transmembrane region" description="Helical" evidence="1">
    <location>
        <begin position="15"/>
        <end position="38"/>
    </location>
</feature>
<comment type="caution">
    <text evidence="2">The sequence shown here is derived from an EMBL/GenBank/DDBJ whole genome shotgun (WGS) entry which is preliminary data.</text>
</comment>
<dbReference type="AlphaFoldDB" id="A0A5C6AHQ5"/>
<keyword evidence="3" id="KW-1185">Reference proteome</keyword>
<dbReference type="InterPro" id="IPR011223">
    <property type="entry name" value="UCP028770"/>
</dbReference>